<reference evidence="2" key="1">
    <citation type="submission" date="2022-07" db="EMBL/GenBank/DDBJ databases">
        <title>Phylogenomic reconstructions and comparative analyses of Kickxellomycotina fungi.</title>
        <authorList>
            <person name="Reynolds N.K."/>
            <person name="Stajich J.E."/>
            <person name="Barry K."/>
            <person name="Grigoriev I.V."/>
            <person name="Crous P."/>
            <person name="Smith M.E."/>
        </authorList>
    </citation>
    <scope>NUCLEOTIDE SEQUENCE</scope>
    <source>
        <strain evidence="2">NBRC 32514</strain>
    </source>
</reference>
<organism evidence="2 3">
    <name type="scientific">Coemansia erecta</name>
    <dbReference type="NCBI Taxonomy" id="147472"/>
    <lineage>
        <taxon>Eukaryota</taxon>
        <taxon>Fungi</taxon>
        <taxon>Fungi incertae sedis</taxon>
        <taxon>Zoopagomycota</taxon>
        <taxon>Kickxellomycotina</taxon>
        <taxon>Kickxellomycetes</taxon>
        <taxon>Kickxellales</taxon>
        <taxon>Kickxellaceae</taxon>
        <taxon>Coemansia</taxon>
    </lineage>
</organism>
<dbReference type="InterPro" id="IPR050317">
    <property type="entry name" value="Plant_Fungal_Acyltransferase"/>
</dbReference>
<dbReference type="AlphaFoldDB" id="A0A9W7XU91"/>
<name>A0A9W7XU91_9FUNG</name>
<comment type="caution">
    <text evidence="2">The sequence shown here is derived from an EMBL/GenBank/DDBJ whole genome shotgun (WGS) entry which is preliminary data.</text>
</comment>
<dbReference type="Proteomes" id="UP001149813">
    <property type="component" value="Unassembled WGS sequence"/>
</dbReference>
<gene>
    <name evidence="2" type="ORF">LPJ53_005780</name>
</gene>
<dbReference type="PANTHER" id="PTHR31642:SF310">
    <property type="entry name" value="FATTY ALCOHOL:CAFFEOYL-COA ACYLTRANSFERASE"/>
    <property type="match status" value="1"/>
</dbReference>
<dbReference type="InterPro" id="IPR023213">
    <property type="entry name" value="CAT-like_dom_sf"/>
</dbReference>
<evidence type="ECO:0000313" key="3">
    <source>
        <dbReference type="Proteomes" id="UP001149813"/>
    </source>
</evidence>
<dbReference type="EMBL" id="JANBOJ010000395">
    <property type="protein sequence ID" value="KAJ1719466.1"/>
    <property type="molecule type" value="Genomic_DNA"/>
</dbReference>
<dbReference type="OrthoDB" id="671439at2759"/>
<keyword evidence="3" id="KW-1185">Reference proteome</keyword>
<dbReference type="Pfam" id="PF02458">
    <property type="entry name" value="Transferase"/>
    <property type="match status" value="1"/>
</dbReference>
<dbReference type="PANTHER" id="PTHR31642">
    <property type="entry name" value="TRICHOTHECENE 3-O-ACETYLTRANSFERASE"/>
    <property type="match status" value="1"/>
</dbReference>
<keyword evidence="1" id="KW-0808">Transferase</keyword>
<accession>A0A9W7XU91</accession>
<sequence>MADSALFAHLRNIKPQEIELCTLDLSEFGIFVGSMFFYKNTDSTPDFMPLDLLARSFCRLAVDHYPIIAGRPTVNSAGKGVIVVDPDNLNLPDFAEITVEHPAESFFETLPSETKDDPNALFFNTRKFNSISGVSRLPKATYHRDNAAMIIRIIRFKDSPYTALMFSFSHVLFDGISAIMFMTQWAEYMRNFAAVEDGVYQLIEPPLIERRIMDQCFDKVVPLELPSISHFKENVPVLQMESPKNIAPVLMATPDVAIIEEQHLIHFTAANLERMRQDIDPSQTTNTVLAAVMTKNVLLANIRTYGTMPKTSYMVVPYDSRSISGIPRQYAGNASFAAIAPLAPQMVTEGPYKELVSAIKEHTSKRESGHTKTAILTIENELALLYQASFTLCNSPASSYLCITNMRYMPLESIDFGYGAPCIHAMDYSFKEGMAHLLANRQDGGLDLYLNYCDKNFKEFVELDDIKKYVSVIY</sequence>
<dbReference type="GO" id="GO:0016747">
    <property type="term" value="F:acyltransferase activity, transferring groups other than amino-acyl groups"/>
    <property type="evidence" value="ECO:0007669"/>
    <property type="project" value="TreeGrafter"/>
</dbReference>
<dbReference type="Gene3D" id="3.30.559.10">
    <property type="entry name" value="Chloramphenicol acetyltransferase-like domain"/>
    <property type="match status" value="2"/>
</dbReference>
<proteinExistence type="predicted"/>
<evidence type="ECO:0000313" key="2">
    <source>
        <dbReference type="EMBL" id="KAJ1719466.1"/>
    </source>
</evidence>
<protein>
    <recommendedName>
        <fullName evidence="4">Transferase</fullName>
    </recommendedName>
</protein>
<evidence type="ECO:0000256" key="1">
    <source>
        <dbReference type="ARBA" id="ARBA00022679"/>
    </source>
</evidence>
<evidence type="ECO:0008006" key="4">
    <source>
        <dbReference type="Google" id="ProtNLM"/>
    </source>
</evidence>